<evidence type="ECO:0000259" key="4">
    <source>
        <dbReference type="PROSITE" id="PS50956"/>
    </source>
</evidence>
<keyword evidence="2" id="KW-0238">DNA-binding</keyword>
<dbReference type="SMART" id="SM00344">
    <property type="entry name" value="HTH_ASNC"/>
    <property type="match status" value="1"/>
</dbReference>
<dbReference type="InterPro" id="IPR036388">
    <property type="entry name" value="WH-like_DNA-bd_sf"/>
</dbReference>
<sequence>MDDIDHQLLALLRSDARISVMSLAQKLRLSRTTVQKRIDKLESSGVILAYTIKVKSDAEPHQIRAQMNIALEGNSAHAVHAALRALPHVHSLHTTNGKWDVIAEIRADNLEVLNLVLGKIRSIPGIATSETNILLSVLKL</sequence>
<dbReference type="Gene3D" id="1.10.10.10">
    <property type="entry name" value="Winged helix-like DNA-binding domain superfamily/Winged helix DNA-binding domain"/>
    <property type="match status" value="1"/>
</dbReference>
<dbReference type="PROSITE" id="PS50956">
    <property type="entry name" value="HTH_ASNC_2"/>
    <property type="match status" value="1"/>
</dbReference>
<gene>
    <name evidence="5" type="ORF">H8K55_03170</name>
</gene>
<dbReference type="Pfam" id="PF01037">
    <property type="entry name" value="AsnC_trans_reg"/>
    <property type="match status" value="1"/>
</dbReference>
<evidence type="ECO:0000256" key="1">
    <source>
        <dbReference type="ARBA" id="ARBA00023015"/>
    </source>
</evidence>
<comment type="caution">
    <text evidence="5">The sequence shown here is derived from an EMBL/GenBank/DDBJ whole genome shotgun (WGS) entry which is preliminary data.</text>
</comment>
<dbReference type="Pfam" id="PF13404">
    <property type="entry name" value="HTH_AsnC-type"/>
    <property type="match status" value="1"/>
</dbReference>
<dbReference type="InterPro" id="IPR019888">
    <property type="entry name" value="Tscrpt_reg_AsnC-like"/>
</dbReference>
<organism evidence="5 6">
    <name type="scientific">Undibacterium flavidum</name>
    <dbReference type="NCBI Taxonomy" id="2762297"/>
    <lineage>
        <taxon>Bacteria</taxon>
        <taxon>Pseudomonadati</taxon>
        <taxon>Pseudomonadota</taxon>
        <taxon>Betaproteobacteria</taxon>
        <taxon>Burkholderiales</taxon>
        <taxon>Oxalobacteraceae</taxon>
        <taxon>Undibacterium</taxon>
    </lineage>
</organism>
<evidence type="ECO:0000256" key="2">
    <source>
        <dbReference type="ARBA" id="ARBA00023125"/>
    </source>
</evidence>
<keyword evidence="1" id="KW-0805">Transcription regulation</keyword>
<evidence type="ECO:0000313" key="5">
    <source>
        <dbReference type="EMBL" id="MBC3872577.1"/>
    </source>
</evidence>
<dbReference type="RefSeq" id="WP_186940567.1">
    <property type="nucleotide sequence ID" value="NZ_JACOGA010000002.1"/>
</dbReference>
<proteinExistence type="predicted"/>
<name>A0ABR6Y7J9_9BURK</name>
<dbReference type="InterPro" id="IPR000485">
    <property type="entry name" value="AsnC-type_HTH_dom"/>
</dbReference>
<evidence type="ECO:0000313" key="6">
    <source>
        <dbReference type="Proteomes" id="UP000624279"/>
    </source>
</evidence>
<dbReference type="Gene3D" id="3.30.70.920">
    <property type="match status" value="1"/>
</dbReference>
<dbReference type="EMBL" id="JACOGA010000002">
    <property type="protein sequence ID" value="MBC3872577.1"/>
    <property type="molecule type" value="Genomic_DNA"/>
</dbReference>
<feature type="domain" description="HTH asnC-type" evidence="4">
    <location>
        <begin position="1"/>
        <end position="75"/>
    </location>
</feature>
<dbReference type="PRINTS" id="PR00033">
    <property type="entry name" value="HTHASNC"/>
</dbReference>
<dbReference type="SUPFAM" id="SSF46785">
    <property type="entry name" value="Winged helix' DNA-binding domain"/>
    <property type="match status" value="1"/>
</dbReference>
<keyword evidence="3" id="KW-0804">Transcription</keyword>
<reference evidence="5 6" key="1">
    <citation type="submission" date="2020-08" db="EMBL/GenBank/DDBJ databases">
        <title>Novel species isolated from subtropical streams in China.</title>
        <authorList>
            <person name="Lu H."/>
        </authorList>
    </citation>
    <scope>NUCLEOTIDE SEQUENCE [LARGE SCALE GENOMIC DNA]</scope>
    <source>
        <strain evidence="5 6">LX15W</strain>
    </source>
</reference>
<keyword evidence="6" id="KW-1185">Reference proteome</keyword>
<accession>A0ABR6Y7J9</accession>
<evidence type="ECO:0000256" key="3">
    <source>
        <dbReference type="ARBA" id="ARBA00023163"/>
    </source>
</evidence>
<protein>
    <submittedName>
        <fullName evidence="5">Lrp/AsnC family transcriptional regulator</fullName>
    </submittedName>
</protein>
<dbReference type="SUPFAM" id="SSF54909">
    <property type="entry name" value="Dimeric alpha+beta barrel"/>
    <property type="match status" value="1"/>
</dbReference>
<dbReference type="InterPro" id="IPR036390">
    <property type="entry name" value="WH_DNA-bd_sf"/>
</dbReference>
<dbReference type="Proteomes" id="UP000624279">
    <property type="component" value="Unassembled WGS sequence"/>
</dbReference>
<dbReference type="PANTHER" id="PTHR30154:SF53">
    <property type="entry name" value="HTH-TYPE TRANSCRIPTIONAL REGULATOR LRPC"/>
    <property type="match status" value="1"/>
</dbReference>
<dbReference type="InterPro" id="IPR019887">
    <property type="entry name" value="Tscrpt_reg_AsnC/Lrp_C"/>
</dbReference>
<dbReference type="InterPro" id="IPR011008">
    <property type="entry name" value="Dimeric_a/b-barrel"/>
</dbReference>
<dbReference type="PANTHER" id="PTHR30154">
    <property type="entry name" value="LEUCINE-RESPONSIVE REGULATORY PROTEIN"/>
    <property type="match status" value="1"/>
</dbReference>